<organism evidence="2 3">
    <name type="scientific">Ditylenchus destructor</name>
    <dbReference type="NCBI Taxonomy" id="166010"/>
    <lineage>
        <taxon>Eukaryota</taxon>
        <taxon>Metazoa</taxon>
        <taxon>Ecdysozoa</taxon>
        <taxon>Nematoda</taxon>
        <taxon>Chromadorea</taxon>
        <taxon>Rhabditida</taxon>
        <taxon>Tylenchina</taxon>
        <taxon>Tylenchomorpha</taxon>
        <taxon>Sphaerularioidea</taxon>
        <taxon>Anguinidae</taxon>
        <taxon>Anguininae</taxon>
        <taxon>Ditylenchus</taxon>
    </lineage>
</organism>
<dbReference type="GO" id="GO:0000930">
    <property type="term" value="C:gamma-tubulin complex"/>
    <property type="evidence" value="ECO:0007669"/>
    <property type="project" value="TreeGrafter"/>
</dbReference>
<evidence type="ECO:0000313" key="2">
    <source>
        <dbReference type="EMBL" id="KAI1726526.1"/>
    </source>
</evidence>
<dbReference type="SUPFAM" id="SSF58104">
    <property type="entry name" value="Methyl-accepting chemotaxis protein (MCP) signaling domain"/>
    <property type="match status" value="1"/>
</dbReference>
<dbReference type="Proteomes" id="UP001201812">
    <property type="component" value="Unassembled WGS sequence"/>
</dbReference>
<dbReference type="GO" id="GO:0032418">
    <property type="term" value="P:lysosome localization"/>
    <property type="evidence" value="ECO:0007669"/>
    <property type="project" value="TreeGrafter"/>
</dbReference>
<protein>
    <submittedName>
        <fullName evidence="2">Biogenesis of lysosome-related organelles complex-1 subunit 2 domain-containing protein</fullName>
    </submittedName>
</protein>
<dbReference type="GO" id="GO:0016197">
    <property type="term" value="P:endosomal transport"/>
    <property type="evidence" value="ECO:0007669"/>
    <property type="project" value="TreeGrafter"/>
</dbReference>
<dbReference type="InterPro" id="IPR019269">
    <property type="entry name" value="BLOC1_su2"/>
</dbReference>
<dbReference type="EMBL" id="JAKKPZ010000002">
    <property type="protein sequence ID" value="KAI1726526.1"/>
    <property type="molecule type" value="Genomic_DNA"/>
</dbReference>
<comment type="similarity">
    <text evidence="1">Belongs to the BLOC1S2 family.</text>
</comment>
<gene>
    <name evidence="2" type="ORF">DdX_03248</name>
</gene>
<proteinExistence type="inferred from homology"/>
<name>A0AAD4R6Q8_9BILA</name>
<keyword evidence="3" id="KW-1185">Reference proteome</keyword>
<dbReference type="GO" id="GO:0031083">
    <property type="term" value="C:BLOC-1 complex"/>
    <property type="evidence" value="ECO:0007669"/>
    <property type="project" value="TreeGrafter"/>
</dbReference>
<evidence type="ECO:0000256" key="1">
    <source>
        <dbReference type="ARBA" id="ARBA00008468"/>
    </source>
</evidence>
<comment type="caution">
    <text evidence="2">The sequence shown here is derived from an EMBL/GenBank/DDBJ whole genome shotgun (WGS) entry which is preliminary data.</text>
</comment>
<dbReference type="GO" id="GO:0043015">
    <property type="term" value="F:gamma-tubulin binding"/>
    <property type="evidence" value="ECO:0007669"/>
    <property type="project" value="TreeGrafter"/>
</dbReference>
<accession>A0AAD4R6Q8</accession>
<reference evidence="2" key="1">
    <citation type="submission" date="2022-01" db="EMBL/GenBank/DDBJ databases">
        <title>Genome Sequence Resource for Two Populations of Ditylenchus destructor, the Migratory Endoparasitic Phytonematode.</title>
        <authorList>
            <person name="Zhang H."/>
            <person name="Lin R."/>
            <person name="Xie B."/>
        </authorList>
    </citation>
    <scope>NUCLEOTIDE SEQUENCE</scope>
    <source>
        <strain evidence="2">BazhouSP</strain>
    </source>
</reference>
<sequence>MIELYMAEINERASTSVDCPMSPVSTVSDEVHKLAENAADKVYSFVQGQIQSTIDDYKVLENMNNVTAQRYSDMKQVAETISSRLSLLHQKYEDIQPYLQQIDEIDTASRRMEEAVTALETYLNTIETKLKKTQQNTPST</sequence>
<dbReference type="PANTHER" id="PTHR46479:SF1">
    <property type="entry name" value="BIOGENESIS OF LYSOSOME-RELATED ORGANELLES COMPLEX 1 SUBUNIT 2"/>
    <property type="match status" value="1"/>
</dbReference>
<dbReference type="PANTHER" id="PTHR46479">
    <property type="entry name" value="BIOGENESIS OF LYSOSOME-RELATED ORGANELLES COMPLEX 1 SUBUNIT 2"/>
    <property type="match status" value="1"/>
</dbReference>
<evidence type="ECO:0000313" key="3">
    <source>
        <dbReference type="Proteomes" id="UP001201812"/>
    </source>
</evidence>
<dbReference type="AlphaFoldDB" id="A0AAD4R6Q8"/>
<dbReference type="GO" id="GO:0099078">
    <property type="term" value="C:BORC complex"/>
    <property type="evidence" value="ECO:0007669"/>
    <property type="project" value="TreeGrafter"/>
</dbReference>
<dbReference type="Pfam" id="PF10046">
    <property type="entry name" value="BLOC1_2"/>
    <property type="match status" value="1"/>
</dbReference>